<evidence type="ECO:0000256" key="9">
    <source>
        <dbReference type="ARBA" id="ARBA00023075"/>
    </source>
</evidence>
<evidence type="ECO:0000256" key="8">
    <source>
        <dbReference type="ARBA" id="ARBA00022989"/>
    </source>
</evidence>
<name>A0A8A5LA66_FRAVS</name>
<feature type="transmembrane region" description="Helical" evidence="14">
    <location>
        <begin position="190"/>
        <end position="209"/>
    </location>
</feature>
<dbReference type="GO" id="GO:0008137">
    <property type="term" value="F:NADH dehydrogenase (ubiquinone) activity"/>
    <property type="evidence" value="ECO:0007669"/>
    <property type="project" value="UniProtKB-EC"/>
</dbReference>
<geneLocation type="mitochondrion" evidence="15"/>
<evidence type="ECO:0000256" key="3">
    <source>
        <dbReference type="ARBA" id="ARBA00010535"/>
    </source>
</evidence>
<feature type="transmembrane region" description="Helical" evidence="14">
    <location>
        <begin position="303"/>
        <end position="321"/>
    </location>
</feature>
<comment type="subcellular location">
    <subcellularLocation>
        <location evidence="2 12">Mitochondrion inner membrane</location>
        <topology evidence="2 12">Multi-pass membrane protein</topology>
    </subcellularLocation>
</comment>
<protein>
    <recommendedName>
        <fullName evidence="4 13">NADH-ubiquinone oxidoreductase chain 1</fullName>
        <ecNumber evidence="13">7.1.1.2</ecNumber>
    </recommendedName>
</protein>
<dbReference type="GO" id="GO:0005743">
    <property type="term" value="C:mitochondrial inner membrane"/>
    <property type="evidence" value="ECO:0007669"/>
    <property type="project" value="UniProtKB-SubCell"/>
</dbReference>
<dbReference type="InterPro" id="IPR018086">
    <property type="entry name" value="NADH_UbQ_OxRdtase_su1_CS"/>
</dbReference>
<feature type="transmembrane region" description="Helical" evidence="14">
    <location>
        <begin position="158"/>
        <end position="178"/>
    </location>
</feature>
<dbReference type="AlphaFoldDB" id="A0A8A5LA66"/>
<feature type="transmembrane region" description="Helical" evidence="14">
    <location>
        <begin position="114"/>
        <end position="137"/>
    </location>
</feature>
<feature type="transmembrane region" description="Helical" evidence="14">
    <location>
        <begin position="20"/>
        <end position="42"/>
    </location>
</feature>
<feature type="transmembrane region" description="Helical" evidence="14">
    <location>
        <begin position="265"/>
        <end position="283"/>
    </location>
</feature>
<keyword evidence="10 13" id="KW-0496">Mitochondrion</keyword>
<comment type="function">
    <text evidence="1">Core subunit of the mitochondrial membrane respiratory chain NADH dehydrogenase (Complex I) that is believed to belong to the minimal assembly required for catalysis. Complex I functions in the transfer of electrons from NADH to the respiratory chain. The immediate electron acceptor for the enzyme is believed to be ubiquinone.</text>
</comment>
<comment type="catalytic activity">
    <reaction evidence="13">
        <text>a ubiquinone + NADH + 5 H(+)(in) = a ubiquinol + NAD(+) + 4 H(+)(out)</text>
        <dbReference type="Rhea" id="RHEA:29091"/>
        <dbReference type="Rhea" id="RHEA-COMP:9565"/>
        <dbReference type="Rhea" id="RHEA-COMP:9566"/>
        <dbReference type="ChEBI" id="CHEBI:15378"/>
        <dbReference type="ChEBI" id="CHEBI:16389"/>
        <dbReference type="ChEBI" id="CHEBI:17976"/>
        <dbReference type="ChEBI" id="CHEBI:57540"/>
        <dbReference type="ChEBI" id="CHEBI:57945"/>
        <dbReference type="EC" id="7.1.1.2"/>
    </reaction>
</comment>
<reference evidence="15" key="1">
    <citation type="journal article" name="Sci. Rep.">
        <title>Rearrangement and evolution of mitochondrial genomes in Thysanoptera (Insecta).</title>
        <authorList>
            <person name="Tyagi K."/>
            <person name="Chakraborty R."/>
            <person name="Cameron S.L."/>
            <person name="Sweet A.D."/>
            <person name="Chandra K."/>
            <person name="Kumar V."/>
        </authorList>
    </citation>
    <scope>NUCLEOTIDE SEQUENCE</scope>
</reference>
<dbReference type="GO" id="GO:0009060">
    <property type="term" value="P:aerobic respiration"/>
    <property type="evidence" value="ECO:0007669"/>
    <property type="project" value="TreeGrafter"/>
</dbReference>
<evidence type="ECO:0000256" key="4">
    <source>
        <dbReference type="ARBA" id="ARBA00021009"/>
    </source>
</evidence>
<evidence type="ECO:0000256" key="6">
    <source>
        <dbReference type="ARBA" id="ARBA00022692"/>
    </source>
</evidence>
<sequence>MLLDQIFTSILWNELIQMMLNLMCFIIMIIFSLVGVAFITLLERKVLGFIQIRLGPEKVGTLGILQPLSDAIKLYSKEINNPSLSNFLIYLMCPMMSLIYSLICWLTLPYQESLISFPLSFLFFMSILGTGTYMIMFSGWASNSQFSLLGSMRSVAQTISYEVTLLFIIISLMMLNQSLNIFQFIFLQKYTWFCLLLPLFFMWLSICLAELNRTPFDFSEGESELVSGFNTEYSGGPFALIFMAEYSMIIFLSIITSIMFLGSNFFSILFFFMSLIMMFFFIWIRATLPRFRYDKLMDMTWKVFLPSSLNLTGFILAVSLIL</sequence>
<proteinExistence type="inferred from homology"/>
<evidence type="ECO:0000313" key="15">
    <source>
        <dbReference type="EMBL" id="QTF76076.1"/>
    </source>
</evidence>
<dbReference type="EC" id="7.1.1.2" evidence="13"/>
<evidence type="ECO:0000256" key="13">
    <source>
        <dbReference type="RuleBase" id="RU000473"/>
    </source>
</evidence>
<dbReference type="PROSITE" id="PS00668">
    <property type="entry name" value="COMPLEX1_ND1_2"/>
    <property type="match status" value="1"/>
</dbReference>
<evidence type="ECO:0000256" key="5">
    <source>
        <dbReference type="ARBA" id="ARBA00022448"/>
    </source>
</evidence>
<dbReference type="PANTHER" id="PTHR11432">
    <property type="entry name" value="NADH DEHYDROGENASE SUBUNIT 1"/>
    <property type="match status" value="1"/>
</dbReference>
<dbReference type="Pfam" id="PF00146">
    <property type="entry name" value="NADHdh"/>
    <property type="match status" value="1"/>
</dbReference>
<keyword evidence="11 14" id="KW-0472">Membrane</keyword>
<evidence type="ECO:0000256" key="2">
    <source>
        <dbReference type="ARBA" id="ARBA00004448"/>
    </source>
</evidence>
<keyword evidence="8 14" id="KW-1133">Transmembrane helix</keyword>
<feature type="transmembrane region" description="Helical" evidence="14">
    <location>
        <begin position="238"/>
        <end position="259"/>
    </location>
</feature>
<keyword evidence="5" id="KW-0813">Transport</keyword>
<feature type="transmembrane region" description="Helical" evidence="14">
    <location>
        <begin position="87"/>
        <end position="108"/>
    </location>
</feature>
<evidence type="ECO:0000256" key="11">
    <source>
        <dbReference type="ARBA" id="ARBA00023136"/>
    </source>
</evidence>
<dbReference type="InterPro" id="IPR001694">
    <property type="entry name" value="NADH_UbQ_OxRdtase_su1/FPO"/>
</dbReference>
<keyword evidence="12" id="KW-0520">NAD</keyword>
<keyword evidence="9 13" id="KW-0830">Ubiquinone</keyword>
<evidence type="ECO:0000256" key="1">
    <source>
        <dbReference type="ARBA" id="ARBA00003257"/>
    </source>
</evidence>
<keyword evidence="6 12" id="KW-0812">Transmembrane</keyword>
<gene>
    <name evidence="15" type="primary">nad1</name>
</gene>
<accession>A0A8A5LA66</accession>
<keyword evidence="7" id="KW-0999">Mitochondrion inner membrane</keyword>
<evidence type="ECO:0000256" key="14">
    <source>
        <dbReference type="SAM" id="Phobius"/>
    </source>
</evidence>
<comment type="similarity">
    <text evidence="3 12">Belongs to the complex I subunit 1 family.</text>
</comment>
<dbReference type="GO" id="GO:0003954">
    <property type="term" value="F:NADH dehydrogenase activity"/>
    <property type="evidence" value="ECO:0007669"/>
    <property type="project" value="TreeGrafter"/>
</dbReference>
<dbReference type="PROSITE" id="PS00667">
    <property type="entry name" value="COMPLEX1_ND1_1"/>
    <property type="match status" value="1"/>
</dbReference>
<dbReference type="PANTHER" id="PTHR11432:SF3">
    <property type="entry name" value="NADH-UBIQUINONE OXIDOREDUCTASE CHAIN 1"/>
    <property type="match status" value="1"/>
</dbReference>
<evidence type="ECO:0000256" key="10">
    <source>
        <dbReference type="ARBA" id="ARBA00023128"/>
    </source>
</evidence>
<organism evidence="15">
    <name type="scientific">Franklinothrips vespiformis</name>
    <name type="common">Thrips</name>
    <name type="synonym">Aeolothrips vespiformis</name>
    <dbReference type="NCBI Taxonomy" id="297892"/>
    <lineage>
        <taxon>Eukaryota</taxon>
        <taxon>Metazoa</taxon>
        <taxon>Ecdysozoa</taxon>
        <taxon>Arthropoda</taxon>
        <taxon>Hexapoda</taxon>
        <taxon>Insecta</taxon>
        <taxon>Pterygota</taxon>
        <taxon>Neoptera</taxon>
        <taxon>Paraneoptera</taxon>
        <taxon>Thysanoptera</taxon>
        <taxon>Terebrantia</taxon>
        <taxon>Aeolothripoidea</taxon>
        <taxon>Aeolothripidae</taxon>
        <taxon>Franklinothrips</taxon>
    </lineage>
</organism>
<dbReference type="EMBL" id="MN072395">
    <property type="protein sequence ID" value="QTF76076.1"/>
    <property type="molecule type" value="Genomic_DNA"/>
</dbReference>
<evidence type="ECO:0000256" key="7">
    <source>
        <dbReference type="ARBA" id="ARBA00022792"/>
    </source>
</evidence>
<dbReference type="HAMAP" id="MF_01350">
    <property type="entry name" value="NDH1_NuoH"/>
    <property type="match status" value="1"/>
</dbReference>
<evidence type="ECO:0000256" key="12">
    <source>
        <dbReference type="RuleBase" id="RU000471"/>
    </source>
</evidence>